<dbReference type="PANTHER" id="PTHR12147">
    <property type="entry name" value="METALLOPEPTIDASE M28 FAMILY MEMBER"/>
    <property type="match status" value="1"/>
</dbReference>
<keyword evidence="7" id="KW-0732">Signal</keyword>
<dbReference type="InterPro" id="IPR045175">
    <property type="entry name" value="M28_fam"/>
</dbReference>
<gene>
    <name evidence="10" type="ORF">RHTO0S_01e02234g</name>
</gene>
<dbReference type="GO" id="GO:0006508">
    <property type="term" value="P:proteolysis"/>
    <property type="evidence" value="ECO:0007669"/>
    <property type="project" value="UniProtKB-KW"/>
</dbReference>
<name>A0A061ADH2_RHOTO</name>
<dbReference type="Gene3D" id="3.40.630.10">
    <property type="entry name" value="Zn peptidases"/>
    <property type="match status" value="1"/>
</dbReference>
<dbReference type="GO" id="GO:0046872">
    <property type="term" value="F:metal ion binding"/>
    <property type="evidence" value="ECO:0007669"/>
    <property type="project" value="UniProtKB-KW"/>
</dbReference>
<dbReference type="AlphaFoldDB" id="A0A061ADH2"/>
<keyword evidence="6 7" id="KW-0862">Zinc</keyword>
<feature type="signal peptide" evidence="7">
    <location>
        <begin position="1"/>
        <end position="18"/>
    </location>
</feature>
<feature type="compositionally biased region" description="Basic and acidic residues" evidence="8">
    <location>
        <begin position="266"/>
        <end position="277"/>
    </location>
</feature>
<evidence type="ECO:0000256" key="1">
    <source>
        <dbReference type="ARBA" id="ARBA00001947"/>
    </source>
</evidence>
<dbReference type="PANTHER" id="PTHR12147:SF26">
    <property type="entry name" value="PEPTIDASE M28 DOMAIN-CONTAINING PROTEIN"/>
    <property type="match status" value="1"/>
</dbReference>
<protein>
    <recommendedName>
        <fullName evidence="7">Peptide hydrolase</fullName>
        <ecNumber evidence="7">3.4.-.-</ecNumber>
    </recommendedName>
</protein>
<accession>A0A061ADH2</accession>
<keyword evidence="4 7" id="KW-0479">Metal-binding</keyword>
<feature type="chain" id="PRO_5005102743" description="Peptide hydrolase" evidence="7">
    <location>
        <begin position="19"/>
        <end position="544"/>
    </location>
</feature>
<feature type="compositionally biased region" description="Low complexity" evidence="8">
    <location>
        <begin position="126"/>
        <end position="139"/>
    </location>
</feature>
<evidence type="ECO:0000256" key="2">
    <source>
        <dbReference type="ARBA" id="ARBA00005634"/>
    </source>
</evidence>
<evidence type="ECO:0000256" key="6">
    <source>
        <dbReference type="ARBA" id="ARBA00022833"/>
    </source>
</evidence>
<evidence type="ECO:0000256" key="7">
    <source>
        <dbReference type="RuleBase" id="RU361240"/>
    </source>
</evidence>
<evidence type="ECO:0000256" key="8">
    <source>
        <dbReference type="SAM" id="MobiDB-lite"/>
    </source>
</evidence>
<evidence type="ECO:0000256" key="5">
    <source>
        <dbReference type="ARBA" id="ARBA00022801"/>
    </source>
</evidence>
<dbReference type="OrthoDB" id="10013407at2759"/>
<feature type="compositionally biased region" description="Polar residues" evidence="8">
    <location>
        <begin position="140"/>
        <end position="153"/>
    </location>
</feature>
<keyword evidence="5 7" id="KW-0378">Hydrolase</keyword>
<comment type="similarity">
    <text evidence="2">Belongs to the peptidase M28 family. M28B subfamily.</text>
</comment>
<comment type="cofactor">
    <cofactor evidence="1">
        <name>Zn(2+)</name>
        <dbReference type="ChEBI" id="CHEBI:29105"/>
    </cofactor>
</comment>
<keyword evidence="3 7" id="KW-0645">Protease</keyword>
<feature type="region of interest" description="Disordered" evidence="8">
    <location>
        <begin position="126"/>
        <end position="160"/>
    </location>
</feature>
<evidence type="ECO:0000313" key="10">
    <source>
        <dbReference type="EMBL" id="CDR35569.1"/>
    </source>
</evidence>
<dbReference type="InterPro" id="IPR007484">
    <property type="entry name" value="Peptidase_M28"/>
</dbReference>
<feature type="domain" description="Peptidase M28" evidence="9">
    <location>
        <begin position="342"/>
        <end position="515"/>
    </location>
</feature>
<dbReference type="SUPFAM" id="SSF53187">
    <property type="entry name" value="Zn-dependent exopeptidases"/>
    <property type="match status" value="1"/>
</dbReference>
<feature type="region of interest" description="Disordered" evidence="8">
    <location>
        <begin position="258"/>
        <end position="279"/>
    </location>
</feature>
<organism evidence="10">
    <name type="scientific">Rhodotorula toruloides</name>
    <name type="common">Yeast</name>
    <name type="synonym">Rhodosporidium toruloides</name>
    <dbReference type="NCBI Taxonomy" id="5286"/>
    <lineage>
        <taxon>Eukaryota</taxon>
        <taxon>Fungi</taxon>
        <taxon>Dikarya</taxon>
        <taxon>Basidiomycota</taxon>
        <taxon>Pucciniomycotina</taxon>
        <taxon>Microbotryomycetes</taxon>
        <taxon>Sporidiobolales</taxon>
        <taxon>Sporidiobolaceae</taxon>
        <taxon>Rhodotorula</taxon>
    </lineage>
</organism>
<sequence length="544" mass="58421">MKYLLGALLLAATLTVHAAPLSLSRLILISRTEAEGSNSASPPSCATFHITVGAQTLYDVYHVSGDCERELRRRGGAADGRLGDAGSGMLSVAIGRDSVEASEDAKSAGDTAGLLYWLHRTTVETDSSLSSDSPSASSAQITFSSPNAGSNTIPELDPTHLLDLPSNEGRLVLLSPDPTTANAQLSYMSSHPAYSHYSLVALPRLSSALEEPSPFPEVPAAAVNRVKAHLEGLTFQPLLSKVVSGLDSEKELERMRRDVKTLSGEDQSRVKPSERWVSRHSMSTGGHKAANWVLDQMSSYGFNCTHISYLPGYAPMVECVYLDSSLGSDDSHLRSASAIEYNANETMILGAHFDSRGSFGFPTAPGADDDASGTALVLAVARLIHSYNLKFARKLVLALFSGEEQGLLSSSHYASLLRSRSEDVALMLQVDMVGYRKPGEPMQLARPDKIGLKEAGWLVGNLSEVYVPELIVGYTPACCSDHQSFVSNSYASTWIFERNGPIADPCYHNSCDLSAREGYSFEQIAAHAKVAMGLVWEVAGGWVP</sequence>
<dbReference type="EMBL" id="LK052936">
    <property type="protein sequence ID" value="CDR35569.1"/>
    <property type="molecule type" value="Genomic_DNA"/>
</dbReference>
<evidence type="ECO:0000256" key="4">
    <source>
        <dbReference type="ARBA" id="ARBA00022723"/>
    </source>
</evidence>
<dbReference type="EC" id="3.4.-.-" evidence="7"/>
<reference evidence="10" key="1">
    <citation type="journal article" date="2014" name="Genome Announc.">
        <title>Draft genome sequence of Rhodosporidium toruloides CECT1137, an oleaginous yeast of biotechnological interest.</title>
        <authorList>
            <person name="Morin N."/>
            <person name="Calcas X."/>
            <person name="Devillers H."/>
            <person name="Durrens P."/>
            <person name="Sherman D.J."/>
            <person name="Nicaud J.-M."/>
            <person name="Neuveglise C."/>
        </authorList>
    </citation>
    <scope>NUCLEOTIDE SEQUENCE</scope>
    <source>
        <strain evidence="10">CECT1137</strain>
    </source>
</reference>
<proteinExistence type="inferred from homology"/>
<evidence type="ECO:0000259" key="9">
    <source>
        <dbReference type="Pfam" id="PF04389"/>
    </source>
</evidence>
<dbReference type="GO" id="GO:0008235">
    <property type="term" value="F:metalloexopeptidase activity"/>
    <property type="evidence" value="ECO:0007669"/>
    <property type="project" value="InterPro"/>
</dbReference>
<evidence type="ECO:0000256" key="3">
    <source>
        <dbReference type="ARBA" id="ARBA00022670"/>
    </source>
</evidence>
<dbReference type="Pfam" id="PF04389">
    <property type="entry name" value="Peptidase_M28"/>
    <property type="match status" value="1"/>
</dbReference>